<evidence type="ECO:0000256" key="2">
    <source>
        <dbReference type="ARBA" id="ARBA00022801"/>
    </source>
</evidence>
<dbReference type="EC" id="3.5.1.23" evidence="4"/>
<comment type="caution">
    <text evidence="8">The sequence shown here is derived from an EMBL/GenBank/DDBJ whole genome shotgun (WGS) entry which is preliminary data.</text>
</comment>
<evidence type="ECO:0000313" key="8">
    <source>
        <dbReference type="EMBL" id="ELU36769.1"/>
    </source>
</evidence>
<keyword evidence="9" id="KW-1185">Reference proteome</keyword>
<dbReference type="Proteomes" id="UP000011668">
    <property type="component" value="Unassembled WGS sequence"/>
</dbReference>
<keyword evidence="3" id="KW-0862">Zinc</keyword>
<dbReference type="GO" id="GO:0017040">
    <property type="term" value="F:N-acylsphingosine amidohydrolase activity"/>
    <property type="evidence" value="ECO:0007669"/>
    <property type="project" value="UniProtKB-UniRule"/>
</dbReference>
<dbReference type="GO" id="GO:0042759">
    <property type="term" value="P:long-chain fatty acid biosynthetic process"/>
    <property type="evidence" value="ECO:0007669"/>
    <property type="project" value="TreeGrafter"/>
</dbReference>
<feature type="chain" id="PRO_5003996764" description="Neutral ceramidase" evidence="5">
    <location>
        <begin position="25"/>
        <end position="764"/>
    </location>
</feature>
<dbReference type="InterPro" id="IPR006823">
    <property type="entry name" value="Ceramidase_alk"/>
</dbReference>
<keyword evidence="5" id="KW-0732">Signal</keyword>
<keyword evidence="4" id="KW-0443">Lipid metabolism</keyword>
<keyword evidence="4" id="KW-0746">Sphingolipid metabolism</keyword>
<dbReference type="GO" id="GO:0016020">
    <property type="term" value="C:membrane"/>
    <property type="evidence" value="ECO:0007669"/>
    <property type="project" value="GOC"/>
</dbReference>
<dbReference type="OMA" id="GTTVQTC"/>
<dbReference type="Pfam" id="PF17048">
    <property type="entry name" value="Ceramidse_alk_C"/>
    <property type="match status" value="1"/>
</dbReference>
<dbReference type="STRING" id="983506.L8WKA2"/>
<evidence type="ECO:0000256" key="4">
    <source>
        <dbReference type="RuleBase" id="RU366019"/>
    </source>
</evidence>
<dbReference type="InterPro" id="IPR038445">
    <property type="entry name" value="NCDase_C_sf"/>
</dbReference>
<evidence type="ECO:0000313" key="9">
    <source>
        <dbReference type="Proteomes" id="UP000011668"/>
    </source>
</evidence>
<dbReference type="GO" id="GO:0046514">
    <property type="term" value="P:ceramide catabolic process"/>
    <property type="evidence" value="ECO:0007669"/>
    <property type="project" value="InterPro"/>
</dbReference>
<protein>
    <recommendedName>
        <fullName evidence="4">Neutral ceramidase</fullName>
        <ecNumber evidence="4">3.5.1.23</ecNumber>
    </recommendedName>
</protein>
<comment type="similarity">
    <text evidence="1 4">Belongs to the neutral ceramidase family.</text>
</comment>
<feature type="domain" description="Neutral/alkaline non-lysosomal ceramidase N-terminal" evidence="6">
    <location>
        <begin position="27"/>
        <end position="274"/>
    </location>
</feature>
<comment type="cofactor">
    <cofactor evidence="3">
        <name>Zn(2+)</name>
        <dbReference type="ChEBI" id="CHEBI:29105"/>
    </cofactor>
    <text evidence="3">Binds 1 zinc ion per subunit.</text>
</comment>
<evidence type="ECO:0000256" key="3">
    <source>
        <dbReference type="PIRSR" id="PIRSR606823-2"/>
    </source>
</evidence>
<dbReference type="GO" id="GO:0046872">
    <property type="term" value="F:metal ion binding"/>
    <property type="evidence" value="ECO:0007669"/>
    <property type="project" value="UniProtKB-KW"/>
</dbReference>
<accession>L8WKA2</accession>
<name>L8WKA2_THACA</name>
<dbReference type="Pfam" id="PF04734">
    <property type="entry name" value="Ceramidase_alk"/>
    <property type="match status" value="2"/>
</dbReference>
<dbReference type="PANTHER" id="PTHR12670">
    <property type="entry name" value="CERAMIDASE"/>
    <property type="match status" value="1"/>
</dbReference>
<dbReference type="Gene3D" id="2.60.40.2300">
    <property type="entry name" value="Neutral/alkaline non-lysosomal ceramidase, C-terminal domain"/>
    <property type="match status" value="1"/>
</dbReference>
<dbReference type="GO" id="GO:0005576">
    <property type="term" value="C:extracellular region"/>
    <property type="evidence" value="ECO:0007669"/>
    <property type="project" value="TreeGrafter"/>
</dbReference>
<evidence type="ECO:0000256" key="5">
    <source>
        <dbReference type="SAM" id="SignalP"/>
    </source>
</evidence>
<feature type="binding site" evidence="3">
    <location>
        <position position="566"/>
    </location>
    <ligand>
        <name>Zn(2+)</name>
        <dbReference type="ChEBI" id="CHEBI:29105"/>
    </ligand>
</feature>
<feature type="domain" description="Neutral/alkaline non-lysosomal ceramidase N-terminal" evidence="6">
    <location>
        <begin position="323"/>
        <end position="595"/>
    </location>
</feature>
<dbReference type="SMR" id="L8WKA2"/>
<evidence type="ECO:0000259" key="6">
    <source>
        <dbReference type="Pfam" id="PF04734"/>
    </source>
</evidence>
<gene>
    <name evidence="8" type="ORF">AG1IA_09199</name>
</gene>
<dbReference type="InterPro" id="IPR031331">
    <property type="entry name" value="NEUT/ALK_ceramidase_C"/>
</dbReference>
<dbReference type="GO" id="GO:0046512">
    <property type="term" value="P:sphingosine biosynthetic process"/>
    <property type="evidence" value="ECO:0007669"/>
    <property type="project" value="TreeGrafter"/>
</dbReference>
<reference evidence="8 9" key="1">
    <citation type="journal article" date="2013" name="Nat. Commun.">
        <title>The evolution and pathogenic mechanisms of the rice sheath blight pathogen.</title>
        <authorList>
            <person name="Zheng A."/>
            <person name="Lin R."/>
            <person name="Xu L."/>
            <person name="Qin P."/>
            <person name="Tang C."/>
            <person name="Ai P."/>
            <person name="Zhang D."/>
            <person name="Liu Y."/>
            <person name="Sun Z."/>
            <person name="Feng H."/>
            <person name="Wang Y."/>
            <person name="Chen Y."/>
            <person name="Liang X."/>
            <person name="Fu R."/>
            <person name="Li Q."/>
            <person name="Zhang J."/>
            <person name="Yu X."/>
            <person name="Xie Z."/>
            <person name="Ding L."/>
            <person name="Guan P."/>
            <person name="Tang J."/>
            <person name="Liang Y."/>
            <person name="Wang S."/>
            <person name="Deng Q."/>
            <person name="Li S."/>
            <person name="Zhu J."/>
            <person name="Wang L."/>
            <person name="Liu H."/>
            <person name="Li P."/>
        </authorList>
    </citation>
    <scope>NUCLEOTIDE SEQUENCE [LARGE SCALE GENOMIC DNA]</scope>
    <source>
        <strain evidence="9">AG-1 IA</strain>
    </source>
</reference>
<feature type="binding site" evidence="3">
    <location>
        <position position="525"/>
    </location>
    <ligand>
        <name>Zn(2+)</name>
        <dbReference type="ChEBI" id="CHEBI:29105"/>
    </ligand>
</feature>
<feature type="binding site" evidence="3">
    <location>
        <position position="126"/>
    </location>
    <ligand>
        <name>Zn(2+)</name>
        <dbReference type="ChEBI" id="CHEBI:29105"/>
    </ligand>
</feature>
<proteinExistence type="inferred from homology"/>
<sequence length="764" mass="83857">MPSRKSWFNSLLLAGLLPLQDAYAQQYLLGVGIGDVTGWVFDLILKTNMMGYADLSQTDTGLHMRQFSRAFIVATPGTNSAKDRILFINSDLQSGDTAIRRGILDQLNQLYPGLYTEANVALVGTHSHAGVGGFLNNLLPTLTSLGFVKQTYDAIVNGTVLAVKRAHESLAPGTLSLGNVTVLDTNLNRSPYAYEANPASERARYQYDQDKELHLLKFTDNSGTARGLLSFFAVHGTSLYQGMAAYLYEADVQPDAAPGKNTFVAGFVQGEPKDIDHVIMTHFLFFSQRRRYHIVKFCVFQPRCILRKPGKAMGRSTVRVSKVHMRECNPRMSRTVRLFGPGFQISDFESNRIIGENQYLGAKKLMASNSLTAVKGAVRSLHTYVNMSNYSFSLSNGTTVHTCPPAMGYSFAGGTSDGPGAFDFTQGETADGTQNPFWEIVKGMTPLVGLLNSAVYSDRTYLCLGIITAPPSQEQKQCHYPKPILLNTVRGFCGYTKFPYAWQPDIVDIQMMRVGQFVVLVVPGEFTTMAGRRIRESVRAKLIESGVIGNDAYVVLAGPANTYSHYVTTREEYGIQRYEGASTIYGPFTLEAYQNLYTGLVSYLADGASSSPPAGPIPEDLTKKAISLQTGVVFDAAPIGKSFGSVLTDVTGSYKRGQKVTATFQAANPRVRRNNLRLEGTFLTIDRLTGSTWSTYRTDSHPSTKFRWTRTNTVLGHSTVEVEWIIESNAPAGTYRVTYYGDSKPLIGSISSFTGRSSNFTVSA</sequence>
<feature type="signal peptide" evidence="5">
    <location>
        <begin position="1"/>
        <end position="24"/>
    </location>
</feature>
<dbReference type="HOGENOM" id="CLU_011300_0_1_1"/>
<keyword evidence="3" id="KW-0479">Metal-binding</keyword>
<dbReference type="InterPro" id="IPR031329">
    <property type="entry name" value="NEUT/ALK_ceramidase_N"/>
</dbReference>
<dbReference type="PANTHER" id="PTHR12670:SF1">
    <property type="entry name" value="NEUTRAL CERAMIDASE"/>
    <property type="match status" value="1"/>
</dbReference>
<comment type="catalytic activity">
    <reaction evidence="4">
        <text>an N-acylsphing-4-enine + H2O = sphing-4-enine + a fatty acid</text>
        <dbReference type="Rhea" id="RHEA:20856"/>
        <dbReference type="ChEBI" id="CHEBI:15377"/>
        <dbReference type="ChEBI" id="CHEBI:28868"/>
        <dbReference type="ChEBI" id="CHEBI:52639"/>
        <dbReference type="ChEBI" id="CHEBI:57756"/>
        <dbReference type="EC" id="3.5.1.23"/>
    </reaction>
</comment>
<dbReference type="EMBL" id="AFRT01003079">
    <property type="protein sequence ID" value="ELU36769.1"/>
    <property type="molecule type" value="Genomic_DNA"/>
</dbReference>
<organism evidence="8 9">
    <name type="scientific">Thanatephorus cucumeris (strain AG1-IA)</name>
    <name type="common">Rice sheath blight fungus</name>
    <name type="synonym">Rhizoctonia solani</name>
    <dbReference type="NCBI Taxonomy" id="983506"/>
    <lineage>
        <taxon>Eukaryota</taxon>
        <taxon>Fungi</taxon>
        <taxon>Dikarya</taxon>
        <taxon>Basidiomycota</taxon>
        <taxon>Agaricomycotina</taxon>
        <taxon>Agaricomycetes</taxon>
        <taxon>Cantharellales</taxon>
        <taxon>Ceratobasidiaceae</taxon>
        <taxon>Rhizoctonia</taxon>
        <taxon>Rhizoctonia solani AG-1</taxon>
    </lineage>
</organism>
<evidence type="ECO:0000259" key="7">
    <source>
        <dbReference type="Pfam" id="PF17048"/>
    </source>
</evidence>
<keyword evidence="2 4" id="KW-0378">Hydrolase</keyword>
<evidence type="ECO:0000256" key="1">
    <source>
        <dbReference type="ARBA" id="ARBA00009835"/>
    </source>
</evidence>
<dbReference type="OrthoDB" id="191371at2759"/>
<feature type="domain" description="Neutral/alkaline non-lysosomal ceramidase C-terminal" evidence="7">
    <location>
        <begin position="598"/>
        <end position="762"/>
    </location>
</feature>
<dbReference type="AlphaFoldDB" id="L8WKA2"/>
<feature type="binding site" evidence="3">
    <location>
        <position position="235"/>
    </location>
    <ligand>
        <name>Zn(2+)</name>
        <dbReference type="ChEBI" id="CHEBI:29105"/>
    </ligand>
</feature>